<keyword evidence="2" id="KW-1133">Transmembrane helix</keyword>
<reference evidence="4 5" key="1">
    <citation type="journal article" date="2020" name="Front. Microbiol.">
        <title>Design of Bacterial Strain-Specific qPCR Assays Using NGS Data and Publicly Available Resources and Its Application to Track Biocontrol Strains.</title>
        <authorList>
            <person name="Hernandez I."/>
            <person name="Sant C."/>
            <person name="Martinez R."/>
            <person name="Fernandez C."/>
        </authorList>
    </citation>
    <scope>NUCLEOTIDE SEQUENCE [LARGE SCALE GENOMIC DNA]</scope>
    <source>
        <strain evidence="4 5">B24</strain>
    </source>
</reference>
<feature type="transmembrane region" description="Helical" evidence="2">
    <location>
        <begin position="305"/>
        <end position="326"/>
    </location>
</feature>
<feature type="compositionally biased region" description="Polar residues" evidence="1">
    <location>
        <begin position="366"/>
        <end position="375"/>
    </location>
</feature>
<name>A0A7D7W8F3_9MICO</name>
<evidence type="ECO:0000259" key="3">
    <source>
        <dbReference type="Pfam" id="PF01757"/>
    </source>
</evidence>
<feature type="transmembrane region" description="Helical" evidence="2">
    <location>
        <begin position="40"/>
        <end position="62"/>
    </location>
</feature>
<organism evidence="4 5">
    <name type="scientific">Microbacterium esteraromaticum</name>
    <dbReference type="NCBI Taxonomy" id="57043"/>
    <lineage>
        <taxon>Bacteria</taxon>
        <taxon>Bacillati</taxon>
        <taxon>Actinomycetota</taxon>
        <taxon>Actinomycetes</taxon>
        <taxon>Micrococcales</taxon>
        <taxon>Microbacteriaceae</taxon>
        <taxon>Microbacterium</taxon>
    </lineage>
</organism>
<evidence type="ECO:0000256" key="1">
    <source>
        <dbReference type="SAM" id="MobiDB-lite"/>
    </source>
</evidence>
<feature type="transmembrane region" description="Helical" evidence="2">
    <location>
        <begin position="197"/>
        <end position="216"/>
    </location>
</feature>
<accession>A0A7D7W8F3</accession>
<evidence type="ECO:0000256" key="2">
    <source>
        <dbReference type="SAM" id="Phobius"/>
    </source>
</evidence>
<feature type="transmembrane region" description="Helical" evidence="2">
    <location>
        <begin position="281"/>
        <end position="299"/>
    </location>
</feature>
<evidence type="ECO:0000313" key="4">
    <source>
        <dbReference type="EMBL" id="QMU97376.1"/>
    </source>
</evidence>
<evidence type="ECO:0000313" key="5">
    <source>
        <dbReference type="Proteomes" id="UP000515708"/>
    </source>
</evidence>
<dbReference type="EMBL" id="CP043732">
    <property type="protein sequence ID" value="QMU97376.1"/>
    <property type="molecule type" value="Genomic_DNA"/>
</dbReference>
<feature type="domain" description="Acyltransferase 3" evidence="3">
    <location>
        <begin position="4"/>
        <end position="323"/>
    </location>
</feature>
<keyword evidence="4" id="KW-0808">Transferase</keyword>
<proteinExistence type="predicted"/>
<dbReference type="GO" id="GO:0016747">
    <property type="term" value="F:acyltransferase activity, transferring groups other than amino-acyl groups"/>
    <property type="evidence" value="ECO:0007669"/>
    <property type="project" value="InterPro"/>
</dbReference>
<dbReference type="InterPro" id="IPR002656">
    <property type="entry name" value="Acyl_transf_3_dom"/>
</dbReference>
<dbReference type="PANTHER" id="PTHR23028:SF131">
    <property type="entry name" value="BLR2367 PROTEIN"/>
    <property type="match status" value="1"/>
</dbReference>
<dbReference type="InterPro" id="IPR050879">
    <property type="entry name" value="Acyltransferase_3"/>
</dbReference>
<protein>
    <submittedName>
        <fullName evidence="4">Acyltransferase</fullName>
    </submittedName>
</protein>
<dbReference type="PANTHER" id="PTHR23028">
    <property type="entry name" value="ACETYLTRANSFERASE"/>
    <property type="match status" value="1"/>
</dbReference>
<feature type="transmembrane region" description="Helical" evidence="2">
    <location>
        <begin position="82"/>
        <end position="102"/>
    </location>
</feature>
<dbReference type="RefSeq" id="WP_182252374.1">
    <property type="nucleotide sequence ID" value="NZ_CP043732.1"/>
</dbReference>
<dbReference type="GO" id="GO:0000271">
    <property type="term" value="P:polysaccharide biosynthetic process"/>
    <property type="evidence" value="ECO:0007669"/>
    <property type="project" value="TreeGrafter"/>
</dbReference>
<feature type="transmembrane region" description="Helical" evidence="2">
    <location>
        <begin position="128"/>
        <end position="148"/>
    </location>
</feature>
<keyword evidence="4" id="KW-0012">Acyltransferase</keyword>
<gene>
    <name evidence="4" type="ORF">FVO59_09235</name>
</gene>
<keyword evidence="2" id="KW-0472">Membrane</keyword>
<feature type="transmembrane region" description="Helical" evidence="2">
    <location>
        <begin position="246"/>
        <end position="261"/>
    </location>
</feature>
<feature type="transmembrane region" description="Helical" evidence="2">
    <location>
        <begin position="157"/>
        <end position="177"/>
    </location>
</feature>
<dbReference type="Proteomes" id="UP000515708">
    <property type="component" value="Chromosome"/>
</dbReference>
<sequence length="375" mass="42301">MRFKELDGLRGLAALSVVLYHFSGHYNTYYPQDPRPLIDIWWGAFGVQLFFLISGFVILMSADNARQTSDFVISRFSRLYPVYWVALIVGVAMGLIFAVPHVPLAVDVVVMNITMIQRWFLVPNVLDVFWTLAVEMQFYALLFALLVFTRCRLTEKLVVRVVLVWLMACLMVALWAFPTTHGVDPQAVPTSVKLIVNVLLASYGPLFCTGMLAFISRRNGRRHWLLLPSAVIAAVTTGLIEEWVNGGIVALICFGFIIVSLRKETRLLYLAPLQWLGKVSYSLYLIHSIVGIVVIHLLSPYIGRAAATILAFITVLFCAWLLWVGAEQFLSRRVRAWLLRARDALPRRGRPREAAHGGWRRKRSGGPQQVIASDS</sequence>
<feature type="region of interest" description="Disordered" evidence="1">
    <location>
        <begin position="349"/>
        <end position="375"/>
    </location>
</feature>
<dbReference type="AlphaFoldDB" id="A0A7D7W8F3"/>
<dbReference type="GO" id="GO:0016020">
    <property type="term" value="C:membrane"/>
    <property type="evidence" value="ECO:0007669"/>
    <property type="project" value="TreeGrafter"/>
</dbReference>
<feature type="transmembrane region" description="Helical" evidence="2">
    <location>
        <begin position="223"/>
        <end position="240"/>
    </location>
</feature>
<dbReference type="Pfam" id="PF01757">
    <property type="entry name" value="Acyl_transf_3"/>
    <property type="match status" value="1"/>
</dbReference>
<keyword evidence="2" id="KW-0812">Transmembrane</keyword>